<feature type="compositionally biased region" description="Polar residues" evidence="1">
    <location>
        <begin position="669"/>
        <end position="681"/>
    </location>
</feature>
<dbReference type="Pfam" id="PF00501">
    <property type="entry name" value="AMP-binding"/>
    <property type="match status" value="1"/>
</dbReference>
<gene>
    <name evidence="4" type="ORF">AB3X84_20680</name>
</gene>
<dbReference type="InterPro" id="IPR045851">
    <property type="entry name" value="AMP-bd_C_sf"/>
</dbReference>
<feature type="domain" description="AMP-binding enzyme C-terminal" evidence="3">
    <location>
        <begin position="506"/>
        <end position="581"/>
    </location>
</feature>
<reference evidence="4 5" key="1">
    <citation type="submission" date="2024-07" db="EMBL/GenBank/DDBJ databases">
        <title>A survey of Mimosa microsymbionts across Brazilian biomes reveals a high diversity of Paraburkholderia nodulating endemic species, but also that Cupriavidus is common as a symbiont of widespread species.</title>
        <authorList>
            <person name="Rouws L."/>
            <person name="Barauna A."/>
            <person name="Beukes C."/>
            <person name="Rouws J.R.C."/>
            <person name="De Faria S.M."/>
            <person name="Gross E."/>
            <person name="Bueno Dos Reis Junior F."/>
            <person name="Simon M.F."/>
            <person name="Maluk M."/>
            <person name="Odee D.W."/>
            <person name="Kenicer G."/>
            <person name="Young J.P.W."/>
            <person name="Reis V.M."/>
            <person name="Zilli J."/>
            <person name="James E.K."/>
        </authorList>
    </citation>
    <scope>NUCLEOTIDE SEQUENCE [LARGE SCALE GENOMIC DNA]</scope>
    <source>
        <strain evidence="4 5">BR14375</strain>
    </source>
</reference>
<evidence type="ECO:0000313" key="5">
    <source>
        <dbReference type="Proteomes" id="UP001558535"/>
    </source>
</evidence>
<organism evidence="4 5">
    <name type="scientific">Paraburkholderia phenoliruptrix</name>
    <dbReference type="NCBI Taxonomy" id="252970"/>
    <lineage>
        <taxon>Bacteria</taxon>
        <taxon>Pseudomonadati</taxon>
        <taxon>Pseudomonadota</taxon>
        <taxon>Betaproteobacteria</taxon>
        <taxon>Burkholderiales</taxon>
        <taxon>Burkholderiaceae</taxon>
        <taxon>Paraburkholderia</taxon>
    </lineage>
</organism>
<sequence>MIAQGIVSREDVLALEAQGVPEDLPVSTYEMICRGAAIDPSAPALSFFMTADVYRNAECWTYGELVRDITRTANAFTRLGVTSQSVIAYVLPNLPETHFVIWGGQAAGITCAINPLLEGEAIADLLNAAGAEVLVTLAPFPQTDIWQKVHAILDRLPALKHLVLVNLADRMPGPMRSAARMLARSEVSRLHGEVGLRAAVPAGIELHDFTRAMERESGTSLLGNRRFQRDDLSSFFSTGGTTGRPKIAMRRHGNEVANAWSTSRFFGESMGPGKTIFCGLPLFHVNAVMATGLLPFSQGAHVVLGTPQGYRGEGVVKRFWQIIERHRINFFSGVPTLYASLLDVPIDGCDISSLEYGLCGAAPMPVEVFRRFQERTGIRILEAYGLTEGTCVSSVNPPLGERRVGSIGLRIPGQAMKAVMLDAQGRYSRDCETDETGLLVISGPNVFAGYAEPEHNEGIWVELGDGERWFNTGDLGRRDADGYFWLTGRKKDLIIRGGHNIDPATIEEPLHRHPAVQVAAAIGRPDARAGELPIAYVQLKPGATATESDLAEFMRCEIGERAALPKGIRIIETMPLTGVGKIFKPELKRRETVDALLSALAEAGIEGALVHAVQDPARGTVLHVELRSREMEAQAASVLGRFPFMFSILVEQAVAEEASQDRKGMGSSMLPQASSRVNGSS</sequence>
<dbReference type="EMBL" id="JBFPKE010000007">
    <property type="protein sequence ID" value="MEX3752408.1"/>
    <property type="molecule type" value="Genomic_DNA"/>
</dbReference>
<accession>A0ABV3WHV5</accession>
<evidence type="ECO:0000259" key="3">
    <source>
        <dbReference type="Pfam" id="PF13193"/>
    </source>
</evidence>
<dbReference type="Gene3D" id="3.30.300.30">
    <property type="match status" value="1"/>
</dbReference>
<feature type="domain" description="AMP-dependent synthetase/ligase" evidence="2">
    <location>
        <begin position="40"/>
        <end position="450"/>
    </location>
</feature>
<proteinExistence type="predicted"/>
<dbReference type="PANTHER" id="PTHR43767">
    <property type="entry name" value="LONG-CHAIN-FATTY-ACID--COA LIGASE"/>
    <property type="match status" value="1"/>
</dbReference>
<keyword evidence="5" id="KW-1185">Reference proteome</keyword>
<dbReference type="InterPro" id="IPR025110">
    <property type="entry name" value="AMP-bd_C"/>
</dbReference>
<evidence type="ECO:0000313" key="4">
    <source>
        <dbReference type="EMBL" id="MEX3752408.1"/>
    </source>
</evidence>
<evidence type="ECO:0000259" key="2">
    <source>
        <dbReference type="Pfam" id="PF00501"/>
    </source>
</evidence>
<dbReference type="Gene3D" id="3.40.50.12780">
    <property type="entry name" value="N-terminal domain of ligase-like"/>
    <property type="match status" value="1"/>
</dbReference>
<dbReference type="InterPro" id="IPR050237">
    <property type="entry name" value="ATP-dep_AMP-bd_enzyme"/>
</dbReference>
<feature type="region of interest" description="Disordered" evidence="1">
    <location>
        <begin position="660"/>
        <end position="681"/>
    </location>
</feature>
<dbReference type="PANTHER" id="PTHR43767:SF1">
    <property type="entry name" value="NONRIBOSOMAL PEPTIDE SYNTHASE PES1 (EUROFUNG)-RELATED"/>
    <property type="match status" value="1"/>
</dbReference>
<dbReference type="InterPro" id="IPR000873">
    <property type="entry name" value="AMP-dep_synth/lig_dom"/>
</dbReference>
<dbReference type="NCBIfam" id="NF005714">
    <property type="entry name" value="PRK07529.1"/>
    <property type="match status" value="1"/>
</dbReference>
<dbReference type="InterPro" id="IPR042099">
    <property type="entry name" value="ANL_N_sf"/>
</dbReference>
<evidence type="ECO:0000256" key="1">
    <source>
        <dbReference type="SAM" id="MobiDB-lite"/>
    </source>
</evidence>
<protein>
    <submittedName>
        <fullName evidence="4">Acyl-CoA synthetase</fullName>
    </submittedName>
</protein>
<dbReference type="RefSeq" id="WP_310112014.1">
    <property type="nucleotide sequence ID" value="NZ_CP168530.1"/>
</dbReference>
<dbReference type="Pfam" id="PF13193">
    <property type="entry name" value="AMP-binding_C"/>
    <property type="match status" value="1"/>
</dbReference>
<name>A0ABV3WHV5_9BURK</name>
<dbReference type="Proteomes" id="UP001558535">
    <property type="component" value="Unassembled WGS sequence"/>
</dbReference>
<comment type="caution">
    <text evidence="4">The sequence shown here is derived from an EMBL/GenBank/DDBJ whole genome shotgun (WGS) entry which is preliminary data.</text>
</comment>
<dbReference type="SUPFAM" id="SSF56801">
    <property type="entry name" value="Acetyl-CoA synthetase-like"/>
    <property type="match status" value="1"/>
</dbReference>